<reference evidence="2" key="1">
    <citation type="journal article" date="2019" name="Int. J. Syst. Evol. Microbiol.">
        <title>The Global Catalogue of Microorganisms (GCM) 10K type strain sequencing project: providing services to taxonomists for standard genome sequencing and annotation.</title>
        <authorList>
            <consortium name="The Broad Institute Genomics Platform"/>
            <consortium name="The Broad Institute Genome Sequencing Center for Infectious Disease"/>
            <person name="Wu L."/>
            <person name="Ma J."/>
        </authorList>
    </citation>
    <scope>NUCLEOTIDE SEQUENCE [LARGE SCALE GENOMIC DNA]</scope>
    <source>
        <strain evidence="2">CGMCC 4.7093</strain>
    </source>
</reference>
<dbReference type="InterPro" id="IPR029045">
    <property type="entry name" value="ClpP/crotonase-like_dom_sf"/>
</dbReference>
<organism evidence="1 2">
    <name type="scientific">Actinomycetospora atypica</name>
    <dbReference type="NCBI Taxonomy" id="1290095"/>
    <lineage>
        <taxon>Bacteria</taxon>
        <taxon>Bacillati</taxon>
        <taxon>Actinomycetota</taxon>
        <taxon>Actinomycetes</taxon>
        <taxon>Pseudonocardiales</taxon>
        <taxon>Pseudonocardiaceae</taxon>
        <taxon>Actinomycetospora</taxon>
    </lineage>
</organism>
<accession>A0ABV9YJX1</accession>
<dbReference type="Gene3D" id="3.90.226.10">
    <property type="entry name" value="2-enoyl-CoA Hydratase, Chain A, domain 1"/>
    <property type="match status" value="1"/>
</dbReference>
<dbReference type="PANTHER" id="PTHR11941:SF54">
    <property type="entry name" value="ENOYL-COA HYDRATASE, MITOCHONDRIAL"/>
    <property type="match status" value="1"/>
</dbReference>
<name>A0ABV9YJX1_9PSEU</name>
<keyword evidence="2" id="KW-1185">Reference proteome</keyword>
<dbReference type="Pfam" id="PF00378">
    <property type="entry name" value="ECH_1"/>
    <property type="match status" value="1"/>
</dbReference>
<proteinExistence type="predicted"/>
<evidence type="ECO:0000313" key="1">
    <source>
        <dbReference type="EMBL" id="MFC5061795.1"/>
    </source>
</evidence>
<gene>
    <name evidence="1" type="ORF">ACFPBZ_06235</name>
</gene>
<dbReference type="Proteomes" id="UP001595947">
    <property type="component" value="Unassembled WGS sequence"/>
</dbReference>
<dbReference type="PANTHER" id="PTHR11941">
    <property type="entry name" value="ENOYL-COA HYDRATASE-RELATED"/>
    <property type="match status" value="1"/>
</dbReference>
<dbReference type="EMBL" id="JBHSIV010000005">
    <property type="protein sequence ID" value="MFC5061795.1"/>
    <property type="molecule type" value="Genomic_DNA"/>
</dbReference>
<dbReference type="SUPFAM" id="SSF52096">
    <property type="entry name" value="ClpP/crotonase"/>
    <property type="match status" value="1"/>
</dbReference>
<protein>
    <submittedName>
        <fullName evidence="1">Enoyl-CoA hydratase/isomerase family protein</fullName>
    </submittedName>
</protein>
<sequence length="255" mass="27069">MTNVDEPPVLARVEGRVGHVTLNRPHARNAVTIALADGLHDALVDLADRVAVIVVRGAGGTFSAGGDVDEVARLAAEGPEALRVLFERFGRACSVVATLPVPVVSAVEGYAMAGGFEFMQASDVVLVRDDAVIADNHSAVGQVPGGGGSQRLPRIVGPQRALSHILLGDRLDGRQAVEWGLAYRSAPAEEFEALVETTVARLARRDPKATARTKRLVYEGLRRPLDEGLAMETDVVVEHLADGAAERLVRAVRPE</sequence>
<dbReference type="CDD" id="cd06558">
    <property type="entry name" value="crotonase-like"/>
    <property type="match status" value="1"/>
</dbReference>
<dbReference type="InterPro" id="IPR001753">
    <property type="entry name" value="Enoyl-CoA_hydra/iso"/>
</dbReference>
<dbReference type="RefSeq" id="WP_378035149.1">
    <property type="nucleotide sequence ID" value="NZ_JBHSIV010000005.1"/>
</dbReference>
<evidence type="ECO:0000313" key="2">
    <source>
        <dbReference type="Proteomes" id="UP001595947"/>
    </source>
</evidence>
<comment type="caution">
    <text evidence="1">The sequence shown here is derived from an EMBL/GenBank/DDBJ whole genome shotgun (WGS) entry which is preliminary data.</text>
</comment>